<name>A0A9P3PWM2_LYOSH</name>
<evidence type="ECO:0000256" key="9">
    <source>
        <dbReference type="SAM" id="MobiDB-lite"/>
    </source>
</evidence>
<evidence type="ECO:0000256" key="8">
    <source>
        <dbReference type="SAM" id="Coils"/>
    </source>
</evidence>
<dbReference type="GO" id="GO:0005634">
    <property type="term" value="C:nucleus"/>
    <property type="evidence" value="ECO:0007669"/>
    <property type="project" value="TreeGrafter"/>
</dbReference>
<evidence type="ECO:0000259" key="10">
    <source>
        <dbReference type="PROSITE" id="PS50089"/>
    </source>
</evidence>
<evidence type="ECO:0000256" key="2">
    <source>
        <dbReference type="ARBA" id="ARBA00022741"/>
    </source>
</evidence>
<dbReference type="PANTHER" id="PTHR45865:SF1">
    <property type="entry name" value="E3 UBIQUITIN-PROTEIN LIGASE SHPRH"/>
    <property type="match status" value="1"/>
</dbReference>
<evidence type="ECO:0000256" key="5">
    <source>
        <dbReference type="ARBA" id="ARBA00022833"/>
    </source>
</evidence>
<dbReference type="InterPro" id="IPR038718">
    <property type="entry name" value="SNF2-like_sf"/>
</dbReference>
<dbReference type="Gene3D" id="3.40.50.10810">
    <property type="entry name" value="Tandem AAA-ATPase domain"/>
    <property type="match status" value="2"/>
</dbReference>
<sequence length="1731" mass="192832">MAQRPSSGASASLDKGKKRAYETPSGRVSRAAKRARTGEGSTPLGSVAVVEGTSERVRGDYPELEHAPLPAISEEVQSVPVLQHTYEMQYTKSGADAVSLEEDLLDLITDLELQPSSEPRFIDLGSVSLTPYLGRLVVVSPLLNPSRRWTLLLPSYGDPIDLAWHDMSSPLVQDLMMAAHILQSSGRASISAHLTLVLPPSADASELPFRIQLGTTVSLLAPAIFAPFPRPDRKLKGRTSPVEDAQRRLLTFLFPPAPSSPFFLAPSPSSLTPETANGTTNIPFFYSILRPAPPLRTPAMQELMQPPDLLPTLLPFQRRSVAWLLDREGKCVTPNGDVMPKPPDSLTPFSFWEPIQVHVKEVEEEEVTWYINRLSGLLAPTLPTAPRERYALGGILAEEPGLGKTLESIALILMNPAPPSRNPVDTRRWDEVGGLEVAGVKTTLIVTPPALASQWADELAMHAPSLRVMVYEGWTKVPVPITQAQAEAARLERRKKKHKSSLASKKFSPQTKRKRKRKGKKKFAWDESDWEDEDEDSMDLDFDYDHDLEADDVGGEGEEEEEILPWPAYVHTFDVVITTYSVLRADFNVALAPPVRPRRADVVYSTSYSYGSTGAGAGAGRERVRSPLVMVEWARVIMDEVQMVGGGKTEDMVSLIPRLSSFAVSGTPARREVGDLIHVLKFLRVDSLIPSPRLWTRLTTTGVGAGLFAALFRAFGIRTLKQQVQEELTIPPQTRYLVPIQLGPVEKHVYDQTLEQALQDLGLDARGVAASSGWQIDSTVLRAALRRLRAMCTHPQVGMLHGPGAGGGWGGGGGRAVGELYKPGRVKTIGDVLQNMREANWRTMMDDHRAKVHALIRIAQLQAQDENDPQRFQHALATLQEAEREARALVDEAKGALDRYMAARRRERKGKKALQGPPDEVPAGDVVLEKGKGKQRAVSEETVEYESDVEEDESEDEVEAVKGKRKMGEERGQRKGALRNRLRECRIALHRAKFLQGDMYHSLGAEFAEQENMAYREAEEMRRGLLKGTEEEAMRAMALLTLDATRKHITAQALAIAMPFLDAAGLALISESNTPTKAELAMRPVLHKVTTYKRIRDWLDLVEEAHYIMQDILNNQSSLIWEWRTHMTGLLTQRLTAAEGEDTPDGEEYQRTLDAQGEAEAYLQAYQALLSDRRQALSNERTLLAAHDVREKKGRQTQAALAAAAAEKEGEVEGMEGMEVAEDVELKPEHEVLHAQLSVRRKELLKRLDGRAIKSVLVDLNAAATRIHRDADPEKVALKELVATLRQFMADQNALMDKLDADLMLMRKAFNQRILYFRQLQEISDTVAEVEWEGTVVEALLQSTLEKNDLDAEINKSRARQRYLDNLTRRRDDPEAAKDEDEENCILCRCEFVRGFITQCAHVFCEGCMKAWLTRREGKTCPVCRVPINPDTIERFTVTSDQPEAVKEAQRAAHGEPVPRSRRQISYNMIDPKLFQEIKSMESFGDYGSKIQTLVRHLLYLKITDPGAKSIVFSAWADSLFIMERALKANGIRCLRIDQKSKGESAAKRFNNDPEILVLLLHGERENAGLNVTCASRVFLLESVVHHGFEIQAIARIDRMGQTRPTEVYCYYAEDTVERNILDLAARQGLSLYTKENSAGSLTVASLSAETDKKAVDSPKKKLKVQKGDFIFKMDDMLAILFPHMYEDLEYLIPAEDADMTTPSSGHFRAAQNVGEHANAVAGPSRLPVVS</sequence>
<dbReference type="InterPro" id="IPR000330">
    <property type="entry name" value="SNF2_N"/>
</dbReference>
<dbReference type="GO" id="GO:0016787">
    <property type="term" value="F:hydrolase activity"/>
    <property type="evidence" value="ECO:0007669"/>
    <property type="project" value="UniProtKB-KW"/>
</dbReference>
<dbReference type="SUPFAM" id="SSF52540">
    <property type="entry name" value="P-loop containing nucleoside triphosphate hydrolases"/>
    <property type="match status" value="2"/>
</dbReference>
<feature type="region of interest" description="Disordered" evidence="9">
    <location>
        <begin position="489"/>
        <end position="528"/>
    </location>
</feature>
<evidence type="ECO:0000256" key="1">
    <source>
        <dbReference type="ARBA" id="ARBA00022723"/>
    </source>
</evidence>
<keyword evidence="1" id="KW-0479">Metal-binding</keyword>
<keyword evidence="8" id="KW-0175">Coiled coil</keyword>
<evidence type="ECO:0000256" key="3">
    <source>
        <dbReference type="ARBA" id="ARBA00022771"/>
    </source>
</evidence>
<dbReference type="Pfam" id="PF13920">
    <property type="entry name" value="zf-C3HC4_3"/>
    <property type="match status" value="1"/>
</dbReference>
<dbReference type="Gene3D" id="3.30.40.10">
    <property type="entry name" value="Zinc/RING finger domain, C3HC4 (zinc finger)"/>
    <property type="match status" value="1"/>
</dbReference>
<dbReference type="GO" id="GO:0061630">
    <property type="term" value="F:ubiquitin protein ligase activity"/>
    <property type="evidence" value="ECO:0007669"/>
    <property type="project" value="TreeGrafter"/>
</dbReference>
<feature type="region of interest" description="Disordered" evidence="9">
    <location>
        <begin position="1"/>
        <end position="45"/>
    </location>
</feature>
<evidence type="ECO:0000313" key="13">
    <source>
        <dbReference type="Proteomes" id="UP001063166"/>
    </source>
</evidence>
<proteinExistence type="predicted"/>
<dbReference type="InterPro" id="IPR013083">
    <property type="entry name" value="Znf_RING/FYVE/PHD"/>
</dbReference>
<keyword evidence="13" id="KW-1185">Reference proteome</keyword>
<dbReference type="SMART" id="SM00487">
    <property type="entry name" value="DEXDc"/>
    <property type="match status" value="1"/>
</dbReference>
<gene>
    <name evidence="12" type="ORF">LshimejAT787_1602700</name>
</gene>
<dbReference type="PROSITE" id="PS00518">
    <property type="entry name" value="ZF_RING_1"/>
    <property type="match status" value="1"/>
</dbReference>
<dbReference type="InterPro" id="IPR014001">
    <property type="entry name" value="Helicase_ATP-bd"/>
</dbReference>
<keyword evidence="2" id="KW-0547">Nucleotide-binding</keyword>
<evidence type="ECO:0000256" key="4">
    <source>
        <dbReference type="ARBA" id="ARBA00022801"/>
    </source>
</evidence>
<dbReference type="Proteomes" id="UP001063166">
    <property type="component" value="Unassembled WGS sequence"/>
</dbReference>
<keyword evidence="4" id="KW-0378">Hydrolase</keyword>
<dbReference type="PANTHER" id="PTHR45865">
    <property type="entry name" value="E3 UBIQUITIN-PROTEIN LIGASE SHPRH FAMILY MEMBER"/>
    <property type="match status" value="1"/>
</dbReference>
<dbReference type="Pfam" id="PF00176">
    <property type="entry name" value="SNF2-rel_dom"/>
    <property type="match status" value="1"/>
</dbReference>
<feature type="compositionally biased region" description="Basic residues" evidence="9">
    <location>
        <begin position="511"/>
        <end position="522"/>
    </location>
</feature>
<dbReference type="InterPro" id="IPR027417">
    <property type="entry name" value="P-loop_NTPase"/>
</dbReference>
<feature type="domain" description="Helicase ATP-binding" evidence="11">
    <location>
        <begin position="385"/>
        <end position="686"/>
    </location>
</feature>
<keyword evidence="3 7" id="KW-0863">Zinc-finger</keyword>
<accession>A0A9P3PWM2</accession>
<dbReference type="Pfam" id="PF26021">
    <property type="entry name" value="Ferritin_C144_05"/>
    <property type="match status" value="1"/>
</dbReference>
<dbReference type="GO" id="GO:0006974">
    <property type="term" value="P:DNA damage response"/>
    <property type="evidence" value="ECO:0007669"/>
    <property type="project" value="TreeGrafter"/>
</dbReference>
<dbReference type="OrthoDB" id="5330228at2759"/>
<dbReference type="CDD" id="cd18793">
    <property type="entry name" value="SF2_C_SNF"/>
    <property type="match status" value="1"/>
</dbReference>
<feature type="compositionally biased region" description="Basic and acidic residues" evidence="9">
    <location>
        <begin position="959"/>
        <end position="973"/>
    </location>
</feature>
<dbReference type="PROSITE" id="PS51192">
    <property type="entry name" value="HELICASE_ATP_BIND_1"/>
    <property type="match status" value="1"/>
</dbReference>
<evidence type="ECO:0000256" key="6">
    <source>
        <dbReference type="ARBA" id="ARBA00022840"/>
    </source>
</evidence>
<organism evidence="12 13">
    <name type="scientific">Lyophyllum shimeji</name>
    <name type="common">Hon-shimeji</name>
    <name type="synonym">Tricholoma shimeji</name>
    <dbReference type="NCBI Taxonomy" id="47721"/>
    <lineage>
        <taxon>Eukaryota</taxon>
        <taxon>Fungi</taxon>
        <taxon>Dikarya</taxon>
        <taxon>Basidiomycota</taxon>
        <taxon>Agaricomycotina</taxon>
        <taxon>Agaricomycetes</taxon>
        <taxon>Agaricomycetidae</taxon>
        <taxon>Agaricales</taxon>
        <taxon>Tricholomatineae</taxon>
        <taxon>Lyophyllaceae</taxon>
        <taxon>Lyophyllum</taxon>
    </lineage>
</organism>
<comment type="caution">
    <text evidence="12">The sequence shown here is derived from an EMBL/GenBank/DDBJ whole genome shotgun (WGS) entry which is preliminary data.</text>
</comment>
<dbReference type="Gene3D" id="3.40.50.300">
    <property type="entry name" value="P-loop containing nucleotide triphosphate hydrolases"/>
    <property type="match status" value="2"/>
</dbReference>
<dbReference type="InterPro" id="IPR001841">
    <property type="entry name" value="Znf_RING"/>
</dbReference>
<dbReference type="InterPro" id="IPR052583">
    <property type="entry name" value="ATP-helicase/E3_Ub-Ligase"/>
</dbReference>
<keyword evidence="6" id="KW-0067">ATP-binding</keyword>
<evidence type="ECO:0000256" key="7">
    <source>
        <dbReference type="PROSITE-ProRule" id="PRU00175"/>
    </source>
</evidence>
<dbReference type="GO" id="GO:0005524">
    <property type="term" value="F:ATP binding"/>
    <property type="evidence" value="ECO:0007669"/>
    <property type="project" value="InterPro"/>
</dbReference>
<keyword evidence="5" id="KW-0862">Zinc</keyword>
<dbReference type="SUPFAM" id="SSF57850">
    <property type="entry name" value="RING/U-box"/>
    <property type="match status" value="1"/>
</dbReference>
<evidence type="ECO:0000313" key="12">
    <source>
        <dbReference type="EMBL" id="GLB44340.1"/>
    </source>
</evidence>
<feature type="compositionally biased region" description="Acidic residues" evidence="9">
    <location>
        <begin position="941"/>
        <end position="958"/>
    </location>
</feature>
<dbReference type="EMBL" id="BRPK01000016">
    <property type="protein sequence ID" value="GLB44340.1"/>
    <property type="molecule type" value="Genomic_DNA"/>
</dbReference>
<dbReference type="InterPro" id="IPR049730">
    <property type="entry name" value="SNF2/RAD54-like_C"/>
</dbReference>
<dbReference type="InterPro" id="IPR059033">
    <property type="entry name" value="C144_05_dom"/>
</dbReference>
<dbReference type="PROSITE" id="PS50089">
    <property type="entry name" value="ZF_RING_2"/>
    <property type="match status" value="1"/>
</dbReference>
<dbReference type="InterPro" id="IPR017907">
    <property type="entry name" value="Znf_RING_CS"/>
</dbReference>
<dbReference type="GO" id="GO:0008270">
    <property type="term" value="F:zinc ion binding"/>
    <property type="evidence" value="ECO:0007669"/>
    <property type="project" value="UniProtKB-KW"/>
</dbReference>
<feature type="domain" description="RING-type" evidence="10">
    <location>
        <begin position="1385"/>
        <end position="1425"/>
    </location>
</feature>
<protein>
    <submittedName>
        <fullName evidence="12">SNF2 family N-terminal domain</fullName>
    </submittedName>
</protein>
<dbReference type="SMART" id="SM00184">
    <property type="entry name" value="RING"/>
    <property type="match status" value="1"/>
</dbReference>
<reference evidence="12" key="1">
    <citation type="submission" date="2022-07" db="EMBL/GenBank/DDBJ databases">
        <title>The genome of Lyophyllum shimeji provides insight into the initial evolution of ectomycorrhizal fungal genome.</title>
        <authorList>
            <person name="Kobayashi Y."/>
            <person name="Shibata T."/>
            <person name="Hirakawa H."/>
            <person name="Shigenobu S."/>
            <person name="Nishiyama T."/>
            <person name="Yamada A."/>
            <person name="Hasebe M."/>
            <person name="Kawaguchi M."/>
        </authorList>
    </citation>
    <scope>NUCLEOTIDE SEQUENCE</scope>
    <source>
        <strain evidence="12">AT787</strain>
    </source>
</reference>
<dbReference type="GO" id="GO:0000209">
    <property type="term" value="P:protein polyubiquitination"/>
    <property type="evidence" value="ECO:0007669"/>
    <property type="project" value="TreeGrafter"/>
</dbReference>
<feature type="coiled-coil region" evidence="8">
    <location>
        <begin position="872"/>
        <end position="899"/>
    </location>
</feature>
<evidence type="ECO:0000259" key="11">
    <source>
        <dbReference type="PROSITE" id="PS51192"/>
    </source>
</evidence>
<feature type="region of interest" description="Disordered" evidence="9">
    <location>
        <begin position="931"/>
        <end position="975"/>
    </location>
</feature>
<feature type="compositionally biased region" description="Polar residues" evidence="9">
    <location>
        <begin position="1"/>
        <end position="10"/>
    </location>
</feature>